<gene>
    <name evidence="1" type="ORF">JCM19232_2846</name>
</gene>
<protein>
    <submittedName>
        <fullName evidence="1">Uncharacterized protein</fullName>
    </submittedName>
</protein>
<dbReference type="Proteomes" id="UP000031670">
    <property type="component" value="Unassembled WGS sequence"/>
</dbReference>
<reference evidence="1 2" key="2">
    <citation type="submission" date="2015-01" db="EMBL/GenBank/DDBJ databases">
        <authorList>
            <consortium name="NBRP consortium"/>
            <person name="Sawabe T."/>
            <person name="Meirelles P."/>
            <person name="Feng G."/>
            <person name="Sayaka M."/>
            <person name="Hattori M."/>
            <person name="Ohkuma M."/>
        </authorList>
    </citation>
    <scope>NUCLEOTIDE SEQUENCE [LARGE SCALE GENOMIC DNA]</scope>
    <source>
        <strain evidence="1 2">JCM19232</strain>
    </source>
</reference>
<sequence>MKLASLFLIQTVNYYHLQLQKKQLKQKLQNIDQNKLNQVKAKVQSRLATLKK</sequence>
<accession>A0A0B8PSH8</accession>
<name>A0A0B8PSH8_9VIBR</name>
<evidence type="ECO:0000313" key="1">
    <source>
        <dbReference type="EMBL" id="GAM65599.1"/>
    </source>
</evidence>
<dbReference type="EMBL" id="BBSA01000022">
    <property type="protein sequence ID" value="GAM65599.1"/>
    <property type="molecule type" value="Genomic_DNA"/>
</dbReference>
<reference evidence="1 2" key="1">
    <citation type="submission" date="2015-01" db="EMBL/GenBank/DDBJ databases">
        <title>Vibrio sp. C5 JCM 19232 whole genome shotgun sequence.</title>
        <authorList>
            <person name="Sawabe T."/>
            <person name="Meirelles P."/>
            <person name="Feng G."/>
            <person name="Sayaka M."/>
            <person name="Hattori M."/>
            <person name="Ohkuma M."/>
        </authorList>
    </citation>
    <scope>NUCLEOTIDE SEQUENCE [LARGE SCALE GENOMIC DNA]</scope>
    <source>
        <strain evidence="1 2">JCM19232</strain>
    </source>
</reference>
<organism evidence="1 2">
    <name type="scientific">Vibrio ishigakensis</name>
    <dbReference type="NCBI Taxonomy" id="1481914"/>
    <lineage>
        <taxon>Bacteria</taxon>
        <taxon>Pseudomonadati</taxon>
        <taxon>Pseudomonadota</taxon>
        <taxon>Gammaproteobacteria</taxon>
        <taxon>Vibrionales</taxon>
        <taxon>Vibrionaceae</taxon>
        <taxon>Vibrio</taxon>
    </lineage>
</organism>
<dbReference type="AlphaFoldDB" id="A0A0B8PSH8"/>
<comment type="caution">
    <text evidence="1">The sequence shown here is derived from an EMBL/GenBank/DDBJ whole genome shotgun (WGS) entry which is preliminary data.</text>
</comment>
<proteinExistence type="predicted"/>
<evidence type="ECO:0000313" key="2">
    <source>
        <dbReference type="Proteomes" id="UP000031670"/>
    </source>
</evidence>